<proteinExistence type="predicted"/>
<organism evidence="2 3">
    <name type="scientific">Dysgonomonas macrotermitis</name>
    <dbReference type="NCBI Taxonomy" id="1346286"/>
    <lineage>
        <taxon>Bacteria</taxon>
        <taxon>Pseudomonadati</taxon>
        <taxon>Bacteroidota</taxon>
        <taxon>Bacteroidia</taxon>
        <taxon>Bacteroidales</taxon>
        <taxon>Dysgonomonadaceae</taxon>
        <taxon>Dysgonomonas</taxon>
    </lineage>
</organism>
<dbReference type="Proteomes" id="UP000184480">
    <property type="component" value="Unassembled WGS sequence"/>
</dbReference>
<evidence type="ECO:0000256" key="1">
    <source>
        <dbReference type="SAM" id="Phobius"/>
    </source>
</evidence>
<dbReference type="RefSeq" id="WP_062178883.1">
    <property type="nucleotide sequence ID" value="NZ_BBXL01000006.1"/>
</dbReference>
<dbReference type="OrthoDB" id="8647779at2"/>
<name>A0A1M5FAY1_9BACT</name>
<feature type="transmembrane region" description="Helical" evidence="1">
    <location>
        <begin position="151"/>
        <end position="172"/>
    </location>
</feature>
<evidence type="ECO:0000313" key="3">
    <source>
        <dbReference type="Proteomes" id="UP000184480"/>
    </source>
</evidence>
<dbReference type="AlphaFoldDB" id="A0A1M5FAY1"/>
<accession>A0A1M5FAY1</accession>
<keyword evidence="1" id="KW-0472">Membrane</keyword>
<dbReference type="EMBL" id="FQUC01000011">
    <property type="protein sequence ID" value="SHF88677.1"/>
    <property type="molecule type" value="Genomic_DNA"/>
</dbReference>
<keyword evidence="1" id="KW-1133">Transmembrane helix</keyword>
<dbReference type="Pfam" id="PF13644">
    <property type="entry name" value="DKNYY"/>
    <property type="match status" value="1"/>
</dbReference>
<evidence type="ECO:0000313" key="2">
    <source>
        <dbReference type="EMBL" id="SHF88677.1"/>
    </source>
</evidence>
<dbReference type="STRING" id="1346286.SAMN05444362_111113"/>
<keyword evidence="3" id="KW-1185">Reference proteome</keyword>
<reference evidence="3" key="1">
    <citation type="submission" date="2016-11" db="EMBL/GenBank/DDBJ databases">
        <authorList>
            <person name="Varghese N."/>
            <person name="Submissions S."/>
        </authorList>
    </citation>
    <scope>NUCLEOTIDE SEQUENCE [LARGE SCALE GENOMIC DNA]</scope>
    <source>
        <strain evidence="3">DSM 27370</strain>
    </source>
</reference>
<keyword evidence="1" id="KW-0812">Transmembrane</keyword>
<sequence>MLGSLFVAISLGQMLVNLLYGNEIEMSESDGVWKFTQKGSFSFRIDLQTIRVFRRSLDEKQNRLNRISINTGDRTLYVNVGTIWKGIVNIELNNKLVQTGEFLAQQMKVKLIWNEGKDRHGKIISNEFSVIHPEIKDREPYVGKKIWGRTVLLVFASLTLMIVAGVYAAVWLTSDDDPGNMVQVHGKELGGSNYYSYNDEVYYLRRGDGYFKVKDADYNTFRPLLKDKQFGGEMGIDTFSVYLGTERIADIDRRTIRYIGAYFIADAKSVYYKNYKLEGADSKTFGLVGTTTHISSKYPYGGDSRNLYYKHYLLKGINPAEAWIFDGIYNYIADNRLVYYRTNRLEGVNAQNFKAEKIDYQLTYATDGKSHFINGIAFPDKVANKLFGTSEVDLQTLKLLAKKEDGYCYHMLFFDKENIYYFDESKQEFICNESFDKELDLTILANGLFSDGKNIYFMIGESVRRRRGGVIAYITKVVKLEDVNSINFRKVKEVSRGIIWTDGRRFFVSGYIEEKHSSSLLWELKCEPAESFSKDDITGIPDYTSFVKIKTKPRKSFLKEDDY</sequence>
<dbReference type="InterPro" id="IPR027375">
    <property type="entry name" value="DKNYY"/>
</dbReference>
<gene>
    <name evidence="2" type="ORF">SAMN05444362_111113</name>
</gene>
<protein>
    <submittedName>
        <fullName evidence="2">DKNYY family protein</fullName>
    </submittedName>
</protein>